<dbReference type="Pfam" id="PF06210">
    <property type="entry name" value="DUF1003"/>
    <property type="match status" value="1"/>
</dbReference>
<dbReference type="Proteomes" id="UP000199603">
    <property type="component" value="Unassembled WGS sequence"/>
</dbReference>
<dbReference type="PANTHER" id="PTHR41386">
    <property type="entry name" value="INTEGRAL MEMBRANE PROTEIN-RELATED"/>
    <property type="match status" value="1"/>
</dbReference>
<accession>A0A1G6T6Y2</accession>
<dbReference type="AlphaFoldDB" id="A0A1G6T6Y2"/>
<dbReference type="RefSeq" id="WP_091239277.1">
    <property type="nucleotide sequence ID" value="NZ_FNAG01000001.1"/>
</dbReference>
<protein>
    <submittedName>
        <fullName evidence="2">Uncharacterized membrane protein</fullName>
    </submittedName>
</protein>
<evidence type="ECO:0000313" key="3">
    <source>
        <dbReference type="Proteomes" id="UP000199603"/>
    </source>
</evidence>
<keyword evidence="1" id="KW-0812">Transmembrane</keyword>
<keyword evidence="1" id="KW-1133">Transmembrane helix</keyword>
<reference evidence="2 3" key="1">
    <citation type="submission" date="2016-10" db="EMBL/GenBank/DDBJ databases">
        <authorList>
            <person name="de Groot N.N."/>
        </authorList>
    </citation>
    <scope>NUCLEOTIDE SEQUENCE [LARGE SCALE GENOMIC DNA]</scope>
    <source>
        <strain evidence="2 3">DSM 16957</strain>
    </source>
</reference>
<evidence type="ECO:0000313" key="2">
    <source>
        <dbReference type="EMBL" id="SDD24316.1"/>
    </source>
</evidence>
<dbReference type="PANTHER" id="PTHR41386:SF1">
    <property type="entry name" value="MEMBRANE PROTEIN"/>
    <property type="match status" value="1"/>
</dbReference>
<proteinExistence type="predicted"/>
<dbReference type="InterPro" id="IPR010406">
    <property type="entry name" value="DUF1003"/>
</dbReference>
<gene>
    <name evidence="2" type="ORF">SAMN04488509_101890</name>
</gene>
<keyword evidence="3" id="KW-1185">Reference proteome</keyword>
<dbReference type="STRING" id="265719.SAMN04488509_101890"/>
<keyword evidence="1" id="KW-0472">Membrane</keyword>
<feature type="transmembrane region" description="Helical" evidence="1">
    <location>
        <begin position="120"/>
        <end position="143"/>
    </location>
</feature>
<dbReference type="OrthoDB" id="9795736at2"/>
<feature type="transmembrane region" description="Helical" evidence="1">
    <location>
        <begin position="149"/>
        <end position="171"/>
    </location>
</feature>
<dbReference type="EMBL" id="FNAG01000001">
    <property type="protein sequence ID" value="SDD24316.1"/>
    <property type="molecule type" value="Genomic_DNA"/>
</dbReference>
<sequence>MGTGKDTSAFCAVCGRRFARRQLTHALAVRDGIAELIRESHPDWNEDSLICSPDLQAYRTRYVRSLLQAERGELTQLEQEVLLSLRDHDLLSRNVDLDVQQQWTLGERLADRIATFGGSWAFLICFGLFLAAWIALNTFVLVARPPDPYPFILLNLLLSCLAAIQAPIIMMSQNRQEAKDRARAQHDYQINMKAELEIRHLHEKMDHLLSHQWERLAQIQEIQLDLLAELERKR</sequence>
<evidence type="ECO:0000256" key="1">
    <source>
        <dbReference type="SAM" id="Phobius"/>
    </source>
</evidence>
<organism evidence="2 3">
    <name type="scientific">Aquimonas voraii</name>
    <dbReference type="NCBI Taxonomy" id="265719"/>
    <lineage>
        <taxon>Bacteria</taxon>
        <taxon>Pseudomonadati</taxon>
        <taxon>Pseudomonadota</taxon>
        <taxon>Gammaproteobacteria</taxon>
        <taxon>Lysobacterales</taxon>
        <taxon>Lysobacteraceae</taxon>
        <taxon>Aquimonas</taxon>
    </lineage>
</organism>
<name>A0A1G6T6Y2_9GAMM</name>